<reference evidence="2 3" key="1">
    <citation type="submission" date="2011-11" db="EMBL/GenBank/DDBJ databases">
        <title>The Genome Sequence of Myroides odoratimimus CIP 101113.</title>
        <authorList>
            <person name="Earl A."/>
            <person name="Ward D."/>
            <person name="Feldgarden M."/>
            <person name="Gevers D."/>
            <person name="Huys G."/>
            <person name="Young S.K."/>
            <person name="Zeng Q."/>
            <person name="Gargeya S."/>
            <person name="Fitzgerald M."/>
            <person name="Haas B."/>
            <person name="Abouelleil A."/>
            <person name="Alvarado L."/>
            <person name="Arachchi H.M."/>
            <person name="Berlin A."/>
            <person name="Brown A."/>
            <person name="Chapman S.B."/>
            <person name="Chen Z."/>
            <person name="Dunbar C."/>
            <person name="Freedman E."/>
            <person name="Gearin G."/>
            <person name="Goldberg J."/>
            <person name="Griggs A."/>
            <person name="Gujja S."/>
            <person name="Heiman D."/>
            <person name="Howarth C."/>
            <person name="Larson L."/>
            <person name="Lui A."/>
            <person name="MacDonald P.J.P."/>
            <person name="Montmayeur A."/>
            <person name="Murphy C."/>
            <person name="Neiman D."/>
            <person name="Pearson M."/>
            <person name="Priest M."/>
            <person name="Roberts A."/>
            <person name="Saif S."/>
            <person name="Shea T."/>
            <person name="Shenoy N."/>
            <person name="Sisk P."/>
            <person name="Stolte C."/>
            <person name="Sykes S."/>
            <person name="Wortman J."/>
            <person name="Nusbaum C."/>
            <person name="Birren B."/>
        </authorList>
    </citation>
    <scope>NUCLEOTIDE SEQUENCE [LARGE SCALE GENOMIC DNA]</scope>
    <source>
        <strain evidence="2 3">CIP 101113</strain>
    </source>
</reference>
<dbReference type="EMBL" id="AGEE01000005">
    <property type="protein sequence ID" value="EHO14583.1"/>
    <property type="molecule type" value="Genomic_DNA"/>
</dbReference>
<evidence type="ECO:0000313" key="2">
    <source>
        <dbReference type="EMBL" id="EHO14583.1"/>
    </source>
</evidence>
<feature type="transmembrane region" description="Helical" evidence="1">
    <location>
        <begin position="45"/>
        <end position="64"/>
    </location>
</feature>
<evidence type="ECO:0008006" key="4">
    <source>
        <dbReference type="Google" id="ProtNLM"/>
    </source>
</evidence>
<evidence type="ECO:0000313" key="3">
    <source>
        <dbReference type="Proteomes" id="UP000004834"/>
    </source>
</evidence>
<keyword evidence="1" id="KW-0472">Membrane</keyword>
<keyword evidence="1" id="KW-1133">Transmembrane helix</keyword>
<accession>A0AAV3F6E8</accession>
<gene>
    <name evidence="2" type="ORF">HMPREF9715_00468</name>
</gene>
<feature type="transmembrane region" description="Helical" evidence="1">
    <location>
        <begin position="152"/>
        <end position="172"/>
    </location>
</feature>
<dbReference type="AlphaFoldDB" id="A0AAV3F6E8"/>
<keyword evidence="1" id="KW-0812">Transmembrane</keyword>
<evidence type="ECO:0000256" key="1">
    <source>
        <dbReference type="SAM" id="Phobius"/>
    </source>
</evidence>
<feature type="transmembrane region" description="Helical" evidence="1">
    <location>
        <begin position="184"/>
        <end position="201"/>
    </location>
</feature>
<proteinExistence type="predicted"/>
<sequence length="222" mass="26727">MNLRIQEVFKYLLPGFVVMMMLFLCSLINFKDIQVNYFNDKNEGLILLLSTLFIFLFGYLVDLLSSDFEKRYYSYFMKPSEKLLRKIDNKIKLTSEDQIISYLSDKMQKCPAKEINKEIAEEYFRKANQLKDYNTNSNSNAKLLEHYYQQVLSRNLSVSFLISIVIYLLYFIVEGRCNFIKDHWLLLIILIFLFTFSLYRWTQHAMYYSRQVFYNSCETVLR</sequence>
<dbReference type="Proteomes" id="UP000004834">
    <property type="component" value="Unassembled WGS sequence"/>
</dbReference>
<comment type="caution">
    <text evidence="2">The sequence shown here is derived from an EMBL/GenBank/DDBJ whole genome shotgun (WGS) entry which is preliminary data.</text>
</comment>
<dbReference type="RefSeq" id="WP_006262682.1">
    <property type="nucleotide sequence ID" value="NZ_JH590837.1"/>
</dbReference>
<feature type="transmembrane region" description="Helical" evidence="1">
    <location>
        <begin position="12"/>
        <end position="30"/>
    </location>
</feature>
<organism evidence="2 3">
    <name type="scientific">Myroides odoratimimus CIP 101113</name>
    <dbReference type="NCBI Taxonomy" id="883154"/>
    <lineage>
        <taxon>Bacteria</taxon>
        <taxon>Pseudomonadati</taxon>
        <taxon>Bacteroidota</taxon>
        <taxon>Flavobacteriia</taxon>
        <taxon>Flavobacteriales</taxon>
        <taxon>Flavobacteriaceae</taxon>
        <taxon>Myroides</taxon>
    </lineage>
</organism>
<protein>
    <recommendedName>
        <fullName evidence="4">SMODS and SLOG-associating 2TM effector domain-containing protein</fullName>
    </recommendedName>
</protein>
<name>A0AAV3F6E8_9FLAO</name>